<evidence type="ECO:0000256" key="1">
    <source>
        <dbReference type="SAM" id="Coils"/>
    </source>
</evidence>
<proteinExistence type="predicted"/>
<feature type="region of interest" description="Disordered" evidence="2">
    <location>
        <begin position="80"/>
        <end position="102"/>
    </location>
</feature>
<gene>
    <name evidence="3" type="ORF">OIU74_028151</name>
</gene>
<evidence type="ECO:0000313" key="4">
    <source>
        <dbReference type="Proteomes" id="UP001151752"/>
    </source>
</evidence>
<dbReference type="EMBL" id="JAPFFM010000009">
    <property type="protein sequence ID" value="KAJ6745412.1"/>
    <property type="molecule type" value="Genomic_DNA"/>
</dbReference>
<evidence type="ECO:0000313" key="3">
    <source>
        <dbReference type="EMBL" id="KAJ6745412.1"/>
    </source>
</evidence>
<keyword evidence="4" id="KW-1185">Reference proteome</keyword>
<dbReference type="AlphaFoldDB" id="A0A9Q0VBB8"/>
<reference evidence="3" key="1">
    <citation type="submission" date="2022-11" db="EMBL/GenBank/DDBJ databases">
        <authorList>
            <person name="Hyden B.L."/>
            <person name="Feng K."/>
            <person name="Yates T."/>
            <person name="Jawdy S."/>
            <person name="Smart L.B."/>
            <person name="Muchero W."/>
        </authorList>
    </citation>
    <scope>NUCLEOTIDE SEQUENCE</scope>
    <source>
        <tissue evidence="3">Shoot tip</tissue>
    </source>
</reference>
<protein>
    <submittedName>
        <fullName evidence="3">ENABLED-LIKE PROTEIN (DUF1635)</fullName>
    </submittedName>
</protein>
<accession>A0A9Q0VBB8</accession>
<name>A0A9Q0VBB8_9ROSI</name>
<keyword evidence="1" id="KW-0175">Coiled coil</keyword>
<organism evidence="3 4">
    <name type="scientific">Salix koriyanagi</name>
    <dbReference type="NCBI Taxonomy" id="2511006"/>
    <lineage>
        <taxon>Eukaryota</taxon>
        <taxon>Viridiplantae</taxon>
        <taxon>Streptophyta</taxon>
        <taxon>Embryophyta</taxon>
        <taxon>Tracheophyta</taxon>
        <taxon>Spermatophyta</taxon>
        <taxon>Magnoliopsida</taxon>
        <taxon>eudicotyledons</taxon>
        <taxon>Gunneridae</taxon>
        <taxon>Pentapetalae</taxon>
        <taxon>rosids</taxon>
        <taxon>fabids</taxon>
        <taxon>Malpighiales</taxon>
        <taxon>Salicaceae</taxon>
        <taxon>Saliceae</taxon>
        <taxon>Salix</taxon>
    </lineage>
</organism>
<evidence type="ECO:0000256" key="2">
    <source>
        <dbReference type="SAM" id="MobiDB-lite"/>
    </source>
</evidence>
<feature type="coiled-coil region" evidence="1">
    <location>
        <begin position="13"/>
        <end position="72"/>
    </location>
</feature>
<dbReference type="Pfam" id="PF07795">
    <property type="entry name" value="DUF1635"/>
    <property type="match status" value="1"/>
</dbReference>
<dbReference type="PANTHER" id="PTHR33431:SF12">
    <property type="entry name" value="HIGH MOBILITY GROUP BOX PROTEIN, PUTATIVE (DUF1635)-RELATED"/>
    <property type="match status" value="1"/>
</dbReference>
<sequence>MELGSMWDYEETIDELKQKLMYTTIELESLKVEANEEHRKHREDVGRLITMLKAASQERDEAKEHLQNILDKLIPSNPTESLTFLPQSQSGNPSITESNSFI</sequence>
<comment type="caution">
    <text evidence="3">The sequence shown here is derived from an EMBL/GenBank/DDBJ whole genome shotgun (WGS) entry which is preliminary data.</text>
</comment>
<dbReference type="PANTHER" id="PTHR33431">
    <property type="entry name" value="ENABLED-LIKE PROTEIN (DUF1635)"/>
    <property type="match status" value="1"/>
</dbReference>
<dbReference type="Proteomes" id="UP001151752">
    <property type="component" value="Chromosome 6"/>
</dbReference>
<dbReference type="InterPro" id="IPR012862">
    <property type="entry name" value="DUF1635"/>
</dbReference>
<reference evidence="3" key="2">
    <citation type="journal article" date="2023" name="Int. J. Mol. Sci.">
        <title>De Novo Assembly and Annotation of 11 Diverse Shrub Willow (Salix) Genomes Reveals Novel Gene Organization in Sex-Linked Regions.</title>
        <authorList>
            <person name="Hyden B."/>
            <person name="Feng K."/>
            <person name="Yates T.B."/>
            <person name="Jawdy S."/>
            <person name="Cereghino C."/>
            <person name="Smart L.B."/>
            <person name="Muchero W."/>
        </authorList>
    </citation>
    <scope>NUCLEOTIDE SEQUENCE</scope>
    <source>
        <tissue evidence="3">Shoot tip</tissue>
    </source>
</reference>